<dbReference type="EMBL" id="JRKL02004873">
    <property type="protein sequence ID" value="KAF3951591.1"/>
    <property type="molecule type" value="Genomic_DNA"/>
</dbReference>
<name>A0A8J4QHV4_9ROSI</name>
<gene>
    <name evidence="1" type="ORF">CMV_022781</name>
</gene>
<keyword evidence="2" id="KW-1185">Reference proteome</keyword>
<evidence type="ECO:0000313" key="2">
    <source>
        <dbReference type="Proteomes" id="UP000737018"/>
    </source>
</evidence>
<evidence type="ECO:0000313" key="1">
    <source>
        <dbReference type="EMBL" id="KAF3951591.1"/>
    </source>
</evidence>
<protein>
    <submittedName>
        <fullName evidence="1">Uncharacterized protein</fullName>
    </submittedName>
</protein>
<organism evidence="1 2">
    <name type="scientific">Castanea mollissima</name>
    <name type="common">Chinese chestnut</name>
    <dbReference type="NCBI Taxonomy" id="60419"/>
    <lineage>
        <taxon>Eukaryota</taxon>
        <taxon>Viridiplantae</taxon>
        <taxon>Streptophyta</taxon>
        <taxon>Embryophyta</taxon>
        <taxon>Tracheophyta</taxon>
        <taxon>Spermatophyta</taxon>
        <taxon>Magnoliopsida</taxon>
        <taxon>eudicotyledons</taxon>
        <taxon>Gunneridae</taxon>
        <taxon>Pentapetalae</taxon>
        <taxon>rosids</taxon>
        <taxon>fabids</taxon>
        <taxon>Fagales</taxon>
        <taxon>Fagaceae</taxon>
        <taxon>Castanea</taxon>
    </lineage>
</organism>
<comment type="caution">
    <text evidence="1">The sequence shown here is derived from an EMBL/GenBank/DDBJ whole genome shotgun (WGS) entry which is preliminary data.</text>
</comment>
<dbReference type="AlphaFoldDB" id="A0A8J4QHV4"/>
<reference evidence="1" key="1">
    <citation type="submission" date="2020-03" db="EMBL/GenBank/DDBJ databases">
        <title>Castanea mollissima Vanexum genome sequencing.</title>
        <authorList>
            <person name="Staton M."/>
        </authorList>
    </citation>
    <scope>NUCLEOTIDE SEQUENCE</scope>
    <source>
        <tissue evidence="1">Leaf</tissue>
    </source>
</reference>
<accession>A0A8J4QHV4</accession>
<dbReference type="Proteomes" id="UP000737018">
    <property type="component" value="Unassembled WGS sequence"/>
</dbReference>
<proteinExistence type="predicted"/>
<sequence length="79" mass="9526">MSRRRCGKWRQQGGHIIEYSREQLQKIRRKESNNVKKKGNNVTCALDTRDGISIVFSWRKINYIMEFKYTPKLEEVYKS</sequence>